<keyword evidence="3" id="KW-1185">Reference proteome</keyword>
<dbReference type="EMBL" id="CAJVRM010000250">
    <property type="protein sequence ID" value="CAG8978283.1"/>
    <property type="molecule type" value="Genomic_DNA"/>
</dbReference>
<proteinExistence type="predicted"/>
<name>A0A9N9PXA5_9HELO</name>
<dbReference type="Proteomes" id="UP000701801">
    <property type="component" value="Unassembled WGS sequence"/>
</dbReference>
<feature type="compositionally biased region" description="Polar residues" evidence="1">
    <location>
        <begin position="9"/>
        <end position="18"/>
    </location>
</feature>
<accession>A0A9N9PXA5</accession>
<comment type="caution">
    <text evidence="2">The sequence shown here is derived from an EMBL/GenBank/DDBJ whole genome shotgun (WGS) entry which is preliminary data.</text>
</comment>
<reference evidence="2" key="1">
    <citation type="submission" date="2021-07" db="EMBL/GenBank/DDBJ databases">
        <authorList>
            <person name="Durling M."/>
        </authorList>
    </citation>
    <scope>NUCLEOTIDE SEQUENCE</scope>
</reference>
<evidence type="ECO:0000256" key="1">
    <source>
        <dbReference type="SAM" id="MobiDB-lite"/>
    </source>
</evidence>
<feature type="compositionally biased region" description="Basic and acidic residues" evidence="1">
    <location>
        <begin position="66"/>
        <end position="79"/>
    </location>
</feature>
<evidence type="ECO:0000313" key="2">
    <source>
        <dbReference type="EMBL" id="CAG8978283.1"/>
    </source>
</evidence>
<protein>
    <submittedName>
        <fullName evidence="2">Uncharacterized protein</fullName>
    </submittedName>
</protein>
<organism evidence="2 3">
    <name type="scientific">Hymenoscyphus albidus</name>
    <dbReference type="NCBI Taxonomy" id="595503"/>
    <lineage>
        <taxon>Eukaryota</taxon>
        <taxon>Fungi</taxon>
        <taxon>Dikarya</taxon>
        <taxon>Ascomycota</taxon>
        <taxon>Pezizomycotina</taxon>
        <taxon>Leotiomycetes</taxon>
        <taxon>Helotiales</taxon>
        <taxon>Helotiaceae</taxon>
        <taxon>Hymenoscyphus</taxon>
    </lineage>
</organism>
<feature type="compositionally biased region" description="Polar residues" evidence="1">
    <location>
        <begin position="45"/>
        <end position="65"/>
    </location>
</feature>
<sequence length="79" mass="8146">MAGVKSRSGHSSAANGYSTAGLRGSEANPGSNAEAETETENTSSIRRTNISPGLSQMLPTSSTCSDAHRSKTRDLTVCT</sequence>
<gene>
    <name evidence="2" type="ORF">HYALB_00010281</name>
</gene>
<evidence type="ECO:0000313" key="3">
    <source>
        <dbReference type="Proteomes" id="UP000701801"/>
    </source>
</evidence>
<dbReference type="AlphaFoldDB" id="A0A9N9PXA5"/>
<feature type="region of interest" description="Disordered" evidence="1">
    <location>
        <begin position="1"/>
        <end position="79"/>
    </location>
</feature>